<dbReference type="InterPro" id="IPR043454">
    <property type="entry name" value="NPH3/RPT2-like"/>
</dbReference>
<keyword evidence="2" id="KW-1185">Reference proteome</keyword>
<comment type="caution">
    <text evidence="1">The sequence shown here is derived from an EMBL/GenBank/DDBJ whole genome shotgun (WGS) entry which is preliminary data.</text>
</comment>
<reference evidence="1 2" key="1">
    <citation type="submission" date="2020-06" db="EMBL/GenBank/DDBJ databases">
        <title>Transcriptomic and genomic resources for Thalictrum thalictroides and T. hernandezii: Facilitating candidate gene discovery in an emerging model plant lineage.</title>
        <authorList>
            <person name="Arias T."/>
            <person name="Riano-Pachon D.M."/>
            <person name="Di Stilio V.S."/>
        </authorList>
    </citation>
    <scope>NUCLEOTIDE SEQUENCE [LARGE SCALE GENOMIC DNA]</scope>
    <source>
        <strain evidence="2">cv. WT478/WT964</strain>
        <tissue evidence="1">Leaves</tissue>
    </source>
</reference>
<accession>A0A7J6UWM5</accession>
<sequence>MTEAYSPGNLCERSDLYLVQVVLQNWDDTLFVLQKCQLLLPMFEELLIVSRCVESFAFMACMEILDPDRRRERPIVTVDTLN</sequence>
<dbReference type="EMBL" id="JABWDY010042510">
    <property type="protein sequence ID" value="KAF5176605.1"/>
    <property type="molecule type" value="Genomic_DNA"/>
</dbReference>
<dbReference type="Proteomes" id="UP000554482">
    <property type="component" value="Unassembled WGS sequence"/>
</dbReference>
<evidence type="ECO:0000313" key="2">
    <source>
        <dbReference type="Proteomes" id="UP000554482"/>
    </source>
</evidence>
<gene>
    <name evidence="1" type="ORF">FRX31_033810</name>
</gene>
<evidence type="ECO:0000313" key="1">
    <source>
        <dbReference type="EMBL" id="KAF5176605.1"/>
    </source>
</evidence>
<dbReference type="OrthoDB" id="624345at2759"/>
<name>A0A7J6UWM5_THATH</name>
<protein>
    <submittedName>
        <fullName evidence="1">BTB/POZ domain-containing protein</fullName>
    </submittedName>
</protein>
<dbReference type="PANTHER" id="PTHR32370">
    <property type="entry name" value="OS12G0117600 PROTEIN"/>
    <property type="match status" value="1"/>
</dbReference>
<feature type="non-terminal residue" evidence="1">
    <location>
        <position position="82"/>
    </location>
</feature>
<dbReference type="AlphaFoldDB" id="A0A7J6UWM5"/>
<proteinExistence type="predicted"/>
<organism evidence="1 2">
    <name type="scientific">Thalictrum thalictroides</name>
    <name type="common">Rue-anemone</name>
    <name type="synonym">Anemone thalictroides</name>
    <dbReference type="NCBI Taxonomy" id="46969"/>
    <lineage>
        <taxon>Eukaryota</taxon>
        <taxon>Viridiplantae</taxon>
        <taxon>Streptophyta</taxon>
        <taxon>Embryophyta</taxon>
        <taxon>Tracheophyta</taxon>
        <taxon>Spermatophyta</taxon>
        <taxon>Magnoliopsida</taxon>
        <taxon>Ranunculales</taxon>
        <taxon>Ranunculaceae</taxon>
        <taxon>Thalictroideae</taxon>
        <taxon>Thalictrum</taxon>
    </lineage>
</organism>